<evidence type="ECO:0000256" key="1">
    <source>
        <dbReference type="SAM" id="Phobius"/>
    </source>
</evidence>
<evidence type="ECO:0000313" key="3">
    <source>
        <dbReference type="EMBL" id="QOS41120.1"/>
    </source>
</evidence>
<dbReference type="KEGG" id="trc:DYE49_11945"/>
<evidence type="ECO:0000313" key="5">
    <source>
        <dbReference type="Proteomes" id="UP000593591"/>
    </source>
</evidence>
<sequence length="121" mass="14425">MKNIVWAVILFISLITLIILCIKAIKLNIVERNKLIKHLEEKGDYKSLYDLGFYNKYYQKESRRGVDTFVVAMEKYNETKDVYFLNYADFIDGRIKIYLVFQLSIMINLIVFIKRIKILCV</sequence>
<dbReference type="EMBL" id="CP031517">
    <property type="protein sequence ID" value="QOS41120.1"/>
    <property type="molecule type" value="Genomic_DNA"/>
</dbReference>
<protein>
    <submittedName>
        <fullName evidence="2">Uncharacterized protein</fullName>
    </submittedName>
</protein>
<evidence type="ECO:0000313" key="4">
    <source>
        <dbReference type="Proteomes" id="UP000578697"/>
    </source>
</evidence>
<dbReference type="AlphaFoldDB" id="A0A840SFN3"/>
<feature type="transmembrane region" description="Helical" evidence="1">
    <location>
        <begin position="95"/>
        <end position="113"/>
    </location>
</feature>
<reference evidence="2 4" key="2">
    <citation type="submission" date="2020-08" db="EMBL/GenBank/DDBJ databases">
        <title>Genomic Encyclopedia of Type Strains, Phase IV (KMG-IV): sequencing the most valuable type-strain genomes for metagenomic binning, comparative biology and taxonomic classification.</title>
        <authorList>
            <person name="Goeker M."/>
        </authorList>
    </citation>
    <scope>NUCLEOTIDE SEQUENCE [LARGE SCALE GENOMIC DNA]</scope>
    <source>
        <strain evidence="2 4">DSM 103679</strain>
    </source>
</reference>
<keyword evidence="1" id="KW-1133">Transmembrane helix</keyword>
<feature type="transmembrane region" description="Helical" evidence="1">
    <location>
        <begin position="6"/>
        <end position="25"/>
    </location>
</feature>
<keyword evidence="4" id="KW-1185">Reference proteome</keyword>
<reference evidence="3 5" key="1">
    <citation type="submission" date="2018-08" db="EMBL/GenBank/DDBJ databases">
        <title>The first complete genome of Treponema rectale (CHPAT), a commensal spirochete of the bovine rectum.</title>
        <authorList>
            <person name="Staton G.J."/>
            <person name="Clegg S.R."/>
            <person name="Carter S.D."/>
            <person name="Radford A.D."/>
            <person name="Darby A."/>
            <person name="Hall N."/>
            <person name="Birtles R.J."/>
            <person name="Evans N.J."/>
        </authorList>
    </citation>
    <scope>NUCLEOTIDE SEQUENCE [LARGE SCALE GENOMIC DNA]</scope>
    <source>
        <strain evidence="3 5">CHPA</strain>
    </source>
</reference>
<proteinExistence type="predicted"/>
<keyword evidence="1" id="KW-0472">Membrane</keyword>
<name>A0A840SFN3_9SPIR</name>
<dbReference type="Proteomes" id="UP000578697">
    <property type="component" value="Unassembled WGS sequence"/>
</dbReference>
<dbReference type="Proteomes" id="UP000593591">
    <property type="component" value="Chromosome"/>
</dbReference>
<dbReference type="EMBL" id="JACHFR010000002">
    <property type="protein sequence ID" value="MBB5218968.1"/>
    <property type="molecule type" value="Genomic_DNA"/>
</dbReference>
<gene>
    <name evidence="3" type="ORF">DYE49_11945</name>
    <name evidence="2" type="ORF">HNP77_001337</name>
</gene>
<dbReference type="RefSeq" id="WP_184652406.1">
    <property type="nucleotide sequence ID" value="NZ_JACHFR010000002.1"/>
</dbReference>
<evidence type="ECO:0000313" key="2">
    <source>
        <dbReference type="EMBL" id="MBB5218968.1"/>
    </source>
</evidence>
<organism evidence="2 4">
    <name type="scientific">Treponema rectale</name>
    <dbReference type="NCBI Taxonomy" id="744512"/>
    <lineage>
        <taxon>Bacteria</taxon>
        <taxon>Pseudomonadati</taxon>
        <taxon>Spirochaetota</taxon>
        <taxon>Spirochaetia</taxon>
        <taxon>Spirochaetales</taxon>
        <taxon>Treponemataceae</taxon>
        <taxon>Treponema</taxon>
    </lineage>
</organism>
<accession>A0A840SFN3</accession>
<keyword evidence="1" id="KW-0812">Transmembrane</keyword>